<comment type="caution">
    <text evidence="4">The sequence shown here is derived from an EMBL/GenBank/DDBJ whole genome shotgun (WGS) entry which is preliminary data.</text>
</comment>
<evidence type="ECO:0000313" key="4">
    <source>
        <dbReference type="EMBL" id="NEC87960.1"/>
    </source>
</evidence>
<evidence type="ECO:0000256" key="2">
    <source>
        <dbReference type="ARBA" id="ARBA00023002"/>
    </source>
</evidence>
<dbReference type="PRINTS" id="PR00080">
    <property type="entry name" value="SDRFAMILY"/>
</dbReference>
<dbReference type="CDD" id="cd05233">
    <property type="entry name" value="SDR_c"/>
    <property type="match status" value="1"/>
</dbReference>
<dbReference type="PRINTS" id="PR00081">
    <property type="entry name" value="GDHRDH"/>
</dbReference>
<evidence type="ECO:0000259" key="3">
    <source>
        <dbReference type="Pfam" id="PF03364"/>
    </source>
</evidence>
<dbReference type="GO" id="GO:0016491">
    <property type="term" value="F:oxidoreductase activity"/>
    <property type="evidence" value="ECO:0007669"/>
    <property type="project" value="UniProtKB-KW"/>
</dbReference>
<dbReference type="FunFam" id="3.40.50.720:FF:000084">
    <property type="entry name" value="Short-chain dehydrogenase reductase"/>
    <property type="match status" value="1"/>
</dbReference>
<comment type="similarity">
    <text evidence="1">Belongs to the short-chain dehydrogenases/reductases (SDR) family.</text>
</comment>
<dbReference type="Gene3D" id="3.40.50.720">
    <property type="entry name" value="NAD(P)-binding Rossmann-like Domain"/>
    <property type="match status" value="1"/>
</dbReference>
<evidence type="ECO:0000256" key="1">
    <source>
        <dbReference type="ARBA" id="ARBA00006484"/>
    </source>
</evidence>
<dbReference type="SUPFAM" id="SSF51735">
    <property type="entry name" value="NAD(P)-binding Rossmann-fold domains"/>
    <property type="match status" value="1"/>
</dbReference>
<dbReference type="InterPro" id="IPR002347">
    <property type="entry name" value="SDR_fam"/>
</dbReference>
<dbReference type="InterPro" id="IPR036291">
    <property type="entry name" value="NAD(P)-bd_dom_sf"/>
</dbReference>
<dbReference type="PANTHER" id="PTHR43639">
    <property type="entry name" value="OXIDOREDUCTASE, SHORT-CHAIN DEHYDROGENASE/REDUCTASE FAMILY (AFU_ORTHOLOGUE AFUA_5G02870)"/>
    <property type="match status" value="1"/>
</dbReference>
<dbReference type="Pfam" id="PF03364">
    <property type="entry name" value="Polyketide_cyc"/>
    <property type="match status" value="1"/>
</dbReference>
<dbReference type="Gene3D" id="3.30.530.20">
    <property type="match status" value="1"/>
</dbReference>
<accession>A0A6B3BUI3</accession>
<feature type="domain" description="Coenzyme Q-binding protein COQ10 START" evidence="3">
    <location>
        <begin position="11"/>
        <end position="117"/>
    </location>
</feature>
<organism evidence="4">
    <name type="scientific">Streptomyces sp. SID12501</name>
    <dbReference type="NCBI Taxonomy" id="2706042"/>
    <lineage>
        <taxon>Bacteria</taxon>
        <taxon>Bacillati</taxon>
        <taxon>Actinomycetota</taxon>
        <taxon>Actinomycetes</taxon>
        <taxon>Kitasatosporales</taxon>
        <taxon>Streptomycetaceae</taxon>
        <taxon>Streptomyces</taxon>
    </lineage>
</organism>
<dbReference type="AlphaFoldDB" id="A0A6B3BUI3"/>
<protein>
    <submittedName>
        <fullName evidence="4">SDR family oxidoreductase</fullName>
    </submittedName>
</protein>
<dbReference type="PANTHER" id="PTHR43639:SF1">
    <property type="entry name" value="SHORT-CHAIN DEHYDROGENASE_REDUCTASE FAMILY PROTEIN"/>
    <property type="match status" value="1"/>
</dbReference>
<dbReference type="InterPro" id="IPR023393">
    <property type="entry name" value="START-like_dom_sf"/>
</dbReference>
<dbReference type="Pfam" id="PF13561">
    <property type="entry name" value="adh_short_C2"/>
    <property type="match status" value="1"/>
</dbReference>
<dbReference type="SUPFAM" id="SSF55961">
    <property type="entry name" value="Bet v1-like"/>
    <property type="match status" value="1"/>
</dbReference>
<gene>
    <name evidence="4" type="ORF">G3I71_19470</name>
</gene>
<reference evidence="4" key="1">
    <citation type="submission" date="2020-01" db="EMBL/GenBank/DDBJ databases">
        <title>Insect and environment-associated Actinomycetes.</title>
        <authorList>
            <person name="Currrie C."/>
            <person name="Chevrette M."/>
            <person name="Carlson C."/>
            <person name="Stubbendieck R."/>
            <person name="Wendt-Pienkowski E."/>
        </authorList>
    </citation>
    <scope>NUCLEOTIDE SEQUENCE</scope>
    <source>
        <strain evidence="4">SID12501</strain>
    </source>
</reference>
<keyword evidence="2" id="KW-0560">Oxidoreductase</keyword>
<name>A0A6B3BUI3_9ACTN</name>
<dbReference type="CDD" id="cd08860">
    <property type="entry name" value="TcmN_ARO-CYC_like"/>
    <property type="match status" value="1"/>
</dbReference>
<proteinExistence type="inferred from homology"/>
<dbReference type="EMBL" id="JAAGLU010000015">
    <property type="protein sequence ID" value="NEC87960.1"/>
    <property type="molecule type" value="Genomic_DNA"/>
</dbReference>
<sequence>MAGHTRNSVVIDAPMDLVWERTNDVASWTELFSEYSVAEILEQDGPTVTFRLALHPDENGKVWSWVSQRTTDAATRTVRAHRVETGPFEYMNIHWEYTQTDEGVRMQWTQDFHMKDGAPLDDEGMTDRINRNSLVQMEVIKSGIEAAARARRTPFADLAGKRILVTGGSRGIGRGIVLAAARAGADVVTCYRRENDHVTSLTKELAPLPGTQHVLRADASEASGARLLAEQAGKLLGGLDAVVNNAGDFAPAPYAELTDAAWATALQSNLTGTHQVTQAVLPLLGKGASIVNLGSTVARIGMAGGVHYTAVKQALVGLTRSLARELGPQGIRVNTVSPGRIATEALDELPPQVAAQQRAAFSKFAALGRLGTPQETADVVLFLISDQASYITGQNIHVDGCV</sequence>
<dbReference type="InterPro" id="IPR005031">
    <property type="entry name" value="COQ10_START"/>
</dbReference>